<comment type="caution">
    <text evidence="15">The sequence shown here is derived from an EMBL/GenBank/DDBJ whole genome shotgun (WGS) entry which is preliminary data.</text>
</comment>
<evidence type="ECO:0000313" key="15">
    <source>
        <dbReference type="EMBL" id="RUO38367.1"/>
    </source>
</evidence>
<dbReference type="EMBL" id="PIPP01000001">
    <property type="protein sequence ID" value="RUO38367.1"/>
    <property type="molecule type" value="Genomic_DNA"/>
</dbReference>
<keyword evidence="7" id="KW-0408">Iron</keyword>
<dbReference type="SUPFAM" id="SSF46548">
    <property type="entry name" value="alpha-helical ferredoxin"/>
    <property type="match status" value="1"/>
</dbReference>
<dbReference type="InterPro" id="IPR009051">
    <property type="entry name" value="Helical_ferredxn"/>
</dbReference>
<dbReference type="InterPro" id="IPR004113">
    <property type="entry name" value="FAD-bd_oxidored_4_C"/>
</dbReference>
<name>A0A432WXB1_9GAMM</name>
<protein>
    <recommendedName>
        <fullName evidence="12">D-2-hydroxyglutarate dehydrogenase</fullName>
        <ecNumber evidence="9">1.1.99.39</ecNumber>
    </recommendedName>
</protein>
<dbReference type="InterPro" id="IPR016171">
    <property type="entry name" value="Vanillyl_alc_oxidase_C-sub2"/>
</dbReference>
<dbReference type="EC" id="1.1.99.39" evidence="9"/>
<keyword evidence="5" id="KW-0274">FAD</keyword>
<sequence length="1025" mass="113313">MTSRLPVLNDYEQVPEETQAFISALEQAGYIGDVDFSYSGRMVAATDNSIYQQLPQAVLYPRSQNDVRCIFRTAARAQFQGIRFSPRGGGTGTNGQALTPGVVIDLSRHLTRVLELNLEEGWVRVESGIIKDQLNAVLAPHGYFFAPDTSTSNRCTIGGMIATDASGQGSLIYGKTSDHVLGLRSLLVSGDELRTEPVTLAEAEKIAKHDDVIGRIYQQVLSSCKDMRAAIEDKFPPLNRFLTGYDLAHAYDPKNETIDVGRLIAGAEGTLSVVTDAKLKITPTPNFKVLVNVKYQDFEDALRHAPELVKARATSVETVDSTVLDLARNDIIWHQVKDLLTDVPPFRMGGINILEFTGIDQAEIGSKLKALCNQLAGLDPHTTGVIGYQICREESSIQKIYAMRKKAVGLLGATKGSAKPVAFVEDTAVPPERLAEYIMEFRALLDSHQLRYGMFGHVDAGVLHVRPALDMQNPQSSEMVRTISDQVMRLTARFGGLMWGEHGKGYRSEYGPEFFGDALFAELRKIKAVFDPQNRLNPGKICTPLNSKEPLVSVDARKRGWFDRQIPATSQQQFQGVMDCNGNGLCFNFDATSPMCPSYRATGDRRYSPKGRATLLREWLRRLSAAGYSTETKTLTEKGILANARLVKAPNGDDFNLEVKKALDTCLSCKACSSQCPVKVDIPSQRAVFYAHYHQNFKRPVKDYLVLSTELNLLKLARFPRFGNLLANNPLSKALQKHWLGYVDTPKFSVPSLAKQTAKQNYLNVADVREKAKSLAFDANDYVFVVQDAFTSAFDAHLVSDFMKLVRAMGKEPVLLPYMANAKAAHVKGFLKSFERIATETAKALAALNEEFRVPMVGLDAATVLCFRDEYRKEGIARSNDFDVLLAHEWLHKNREALSPLVTHNALLPSHESTQILAHCTEQTALPNTGNQWRDIFTAAGMKVNVPAVGCCGMAGTFGHELENQKMSRSIFDLSWKTFFSDNLSAGEESSGAVLATGFSCRCQAGRYNAEKPKHPIQYLLACVT</sequence>
<dbReference type="SUPFAM" id="SSF55103">
    <property type="entry name" value="FAD-linked oxidases, C-terminal domain"/>
    <property type="match status" value="1"/>
</dbReference>
<feature type="domain" description="FAD-binding PCMH-type" evidence="14">
    <location>
        <begin position="51"/>
        <end position="284"/>
    </location>
</feature>
<dbReference type="PROSITE" id="PS51387">
    <property type="entry name" value="FAD_PCMH"/>
    <property type="match status" value="1"/>
</dbReference>
<evidence type="ECO:0000256" key="10">
    <source>
        <dbReference type="ARBA" id="ARBA00051291"/>
    </source>
</evidence>
<keyword evidence="16" id="KW-1185">Reference proteome</keyword>
<dbReference type="InterPro" id="IPR006094">
    <property type="entry name" value="Oxid_FAD_bind_N"/>
</dbReference>
<keyword evidence="3" id="KW-0285">Flavoprotein</keyword>
<dbReference type="AlphaFoldDB" id="A0A432WXB1"/>
<keyword evidence="2" id="KW-0004">4Fe-4S</keyword>
<dbReference type="GO" id="GO:0051990">
    <property type="term" value="F:(R)-2-hydroxyglutarate dehydrogenase activity"/>
    <property type="evidence" value="ECO:0007669"/>
    <property type="project" value="UniProtKB-EC"/>
</dbReference>
<dbReference type="Gene3D" id="1.10.45.10">
    <property type="entry name" value="Vanillyl-alcohol Oxidase, Chain A, domain 4"/>
    <property type="match status" value="1"/>
</dbReference>
<feature type="domain" description="4Fe-4S ferredoxin-type" evidence="13">
    <location>
        <begin position="655"/>
        <end position="686"/>
    </location>
</feature>
<dbReference type="Pfam" id="PF01565">
    <property type="entry name" value="FAD_binding_4"/>
    <property type="match status" value="1"/>
</dbReference>
<evidence type="ECO:0000259" key="13">
    <source>
        <dbReference type="PROSITE" id="PS51379"/>
    </source>
</evidence>
<dbReference type="GO" id="GO:0004458">
    <property type="term" value="F:D-lactate dehydrogenase (cytochrome) activity"/>
    <property type="evidence" value="ECO:0007669"/>
    <property type="project" value="TreeGrafter"/>
</dbReference>
<comment type="similarity">
    <text evidence="11">In the N-terminal section; belongs to the FAD-binding oxidoreductase/transferase type 4 family.</text>
</comment>
<evidence type="ECO:0000259" key="14">
    <source>
        <dbReference type="PROSITE" id="PS51387"/>
    </source>
</evidence>
<dbReference type="SUPFAM" id="SSF56176">
    <property type="entry name" value="FAD-binding/transporter-associated domain-like"/>
    <property type="match status" value="1"/>
</dbReference>
<dbReference type="Gene3D" id="3.30.70.2740">
    <property type="match status" value="1"/>
</dbReference>
<evidence type="ECO:0000256" key="6">
    <source>
        <dbReference type="ARBA" id="ARBA00023002"/>
    </source>
</evidence>
<keyword evidence="6" id="KW-0560">Oxidoreductase</keyword>
<dbReference type="GO" id="GO:0046872">
    <property type="term" value="F:metal ion binding"/>
    <property type="evidence" value="ECO:0007669"/>
    <property type="project" value="UniProtKB-KW"/>
</dbReference>
<evidence type="ECO:0000256" key="8">
    <source>
        <dbReference type="ARBA" id="ARBA00023014"/>
    </source>
</evidence>
<dbReference type="Gene3D" id="1.10.1060.10">
    <property type="entry name" value="Alpha-helical ferredoxin"/>
    <property type="match status" value="1"/>
</dbReference>
<dbReference type="GO" id="GO:0071949">
    <property type="term" value="F:FAD binding"/>
    <property type="evidence" value="ECO:0007669"/>
    <property type="project" value="InterPro"/>
</dbReference>
<proteinExistence type="inferred from homology"/>
<dbReference type="GO" id="GO:1903457">
    <property type="term" value="P:lactate catabolic process"/>
    <property type="evidence" value="ECO:0007669"/>
    <property type="project" value="TreeGrafter"/>
</dbReference>
<reference evidence="16" key="1">
    <citation type="journal article" date="2018" name="Front. Microbiol.">
        <title>Genome-Based Analysis Reveals the Taxonomy and Diversity of the Family Idiomarinaceae.</title>
        <authorList>
            <person name="Liu Y."/>
            <person name="Lai Q."/>
            <person name="Shao Z."/>
        </authorList>
    </citation>
    <scope>NUCLEOTIDE SEQUENCE [LARGE SCALE GENOMIC DNA]</scope>
    <source>
        <strain evidence="16">AIS</strain>
    </source>
</reference>
<dbReference type="Proteomes" id="UP000286934">
    <property type="component" value="Unassembled WGS sequence"/>
</dbReference>
<dbReference type="OrthoDB" id="9811557at2"/>
<dbReference type="Pfam" id="PF02913">
    <property type="entry name" value="FAD-oxidase_C"/>
    <property type="match status" value="1"/>
</dbReference>
<dbReference type="FunFam" id="3.30.70.2740:FF:000003">
    <property type="entry name" value="Oxidoreductase, FAD-binding, putative"/>
    <property type="match status" value="1"/>
</dbReference>
<comment type="cofactor">
    <cofactor evidence="1">
        <name>FAD</name>
        <dbReference type="ChEBI" id="CHEBI:57692"/>
    </cofactor>
</comment>
<dbReference type="InterPro" id="IPR036318">
    <property type="entry name" value="FAD-bd_PCMH-like_sf"/>
</dbReference>
<evidence type="ECO:0000256" key="3">
    <source>
        <dbReference type="ARBA" id="ARBA00022630"/>
    </source>
</evidence>
<evidence type="ECO:0000256" key="1">
    <source>
        <dbReference type="ARBA" id="ARBA00001974"/>
    </source>
</evidence>
<dbReference type="InterPro" id="IPR016166">
    <property type="entry name" value="FAD-bd_PCMH"/>
</dbReference>
<evidence type="ECO:0000256" key="7">
    <source>
        <dbReference type="ARBA" id="ARBA00023004"/>
    </source>
</evidence>
<keyword evidence="8" id="KW-0411">Iron-sulfur</keyword>
<dbReference type="PROSITE" id="PS00198">
    <property type="entry name" value="4FE4S_FER_1"/>
    <property type="match status" value="1"/>
</dbReference>
<dbReference type="InterPro" id="IPR016169">
    <property type="entry name" value="FAD-bd_PCMH_sub2"/>
</dbReference>
<evidence type="ECO:0000256" key="4">
    <source>
        <dbReference type="ARBA" id="ARBA00022723"/>
    </source>
</evidence>
<dbReference type="InterPro" id="IPR017900">
    <property type="entry name" value="4Fe4S_Fe_S_CS"/>
</dbReference>
<evidence type="ECO:0000256" key="9">
    <source>
        <dbReference type="ARBA" id="ARBA00039003"/>
    </source>
</evidence>
<evidence type="ECO:0000256" key="11">
    <source>
        <dbReference type="ARBA" id="ARBA00060924"/>
    </source>
</evidence>
<evidence type="ECO:0000256" key="2">
    <source>
        <dbReference type="ARBA" id="ARBA00022485"/>
    </source>
</evidence>
<evidence type="ECO:0000256" key="12">
    <source>
        <dbReference type="ARBA" id="ARBA00067680"/>
    </source>
</evidence>
<organism evidence="15 16">
    <name type="scientific">Aliidiomarina shirensis</name>
    <dbReference type="NCBI Taxonomy" id="1048642"/>
    <lineage>
        <taxon>Bacteria</taxon>
        <taxon>Pseudomonadati</taxon>
        <taxon>Pseudomonadota</taxon>
        <taxon>Gammaproteobacteria</taxon>
        <taxon>Alteromonadales</taxon>
        <taxon>Idiomarinaceae</taxon>
        <taxon>Aliidiomarina</taxon>
    </lineage>
</organism>
<dbReference type="PROSITE" id="PS51379">
    <property type="entry name" value="4FE4S_FER_2"/>
    <property type="match status" value="1"/>
</dbReference>
<dbReference type="Pfam" id="PF13183">
    <property type="entry name" value="Fer4_8"/>
    <property type="match status" value="1"/>
</dbReference>
<evidence type="ECO:0000313" key="16">
    <source>
        <dbReference type="Proteomes" id="UP000286934"/>
    </source>
</evidence>
<dbReference type="Gene3D" id="3.30.465.10">
    <property type="match status" value="1"/>
</dbReference>
<dbReference type="PANTHER" id="PTHR11748">
    <property type="entry name" value="D-LACTATE DEHYDROGENASE"/>
    <property type="match status" value="1"/>
</dbReference>
<comment type="catalytic activity">
    <reaction evidence="10">
        <text>(R)-2-hydroxyglutarate + A = 2-oxoglutarate + AH2</text>
        <dbReference type="Rhea" id="RHEA:38295"/>
        <dbReference type="ChEBI" id="CHEBI:13193"/>
        <dbReference type="ChEBI" id="CHEBI:15801"/>
        <dbReference type="ChEBI" id="CHEBI:16810"/>
        <dbReference type="ChEBI" id="CHEBI:17499"/>
        <dbReference type="EC" id="1.1.99.39"/>
    </reaction>
    <physiologicalReaction direction="left-to-right" evidence="10">
        <dbReference type="Rhea" id="RHEA:38296"/>
    </physiologicalReaction>
</comment>
<dbReference type="RefSeq" id="WP_126805590.1">
    <property type="nucleotide sequence ID" value="NZ_PIPP01000001.1"/>
</dbReference>
<accession>A0A432WXB1</accession>
<keyword evidence="4" id="KW-0479">Metal-binding</keyword>
<dbReference type="GO" id="GO:0051539">
    <property type="term" value="F:4 iron, 4 sulfur cluster binding"/>
    <property type="evidence" value="ECO:0007669"/>
    <property type="project" value="UniProtKB-KW"/>
</dbReference>
<evidence type="ECO:0000256" key="5">
    <source>
        <dbReference type="ARBA" id="ARBA00022827"/>
    </source>
</evidence>
<dbReference type="InterPro" id="IPR017896">
    <property type="entry name" value="4Fe4S_Fe-S-bd"/>
</dbReference>
<dbReference type="InterPro" id="IPR016164">
    <property type="entry name" value="FAD-linked_Oxase-like_C"/>
</dbReference>
<dbReference type="GO" id="GO:0008720">
    <property type="term" value="F:D-lactate dehydrogenase (NAD+) activity"/>
    <property type="evidence" value="ECO:0007669"/>
    <property type="project" value="TreeGrafter"/>
</dbReference>
<gene>
    <name evidence="15" type="ORF">CWE13_01625</name>
</gene>
<dbReference type="PANTHER" id="PTHR11748:SF119">
    <property type="entry name" value="D-2-HYDROXYGLUTARATE DEHYDROGENASE"/>
    <property type="match status" value="1"/>
</dbReference>